<gene>
    <name evidence="1" type="ORF">A2782_02180</name>
</gene>
<organism evidence="1 2">
    <name type="scientific">Candidatus Blackburnbacteria bacterium RIFCSPHIGHO2_01_FULL_43_15b</name>
    <dbReference type="NCBI Taxonomy" id="1797513"/>
    <lineage>
        <taxon>Bacteria</taxon>
        <taxon>Candidatus Blackburniibacteriota</taxon>
    </lineage>
</organism>
<dbReference type="AlphaFoldDB" id="A0A1G1V067"/>
<accession>A0A1G1V067</accession>
<evidence type="ECO:0000313" key="1">
    <source>
        <dbReference type="EMBL" id="OGY08774.1"/>
    </source>
</evidence>
<name>A0A1G1V067_9BACT</name>
<reference evidence="1 2" key="1">
    <citation type="journal article" date="2016" name="Nat. Commun.">
        <title>Thousands of microbial genomes shed light on interconnected biogeochemical processes in an aquifer system.</title>
        <authorList>
            <person name="Anantharaman K."/>
            <person name="Brown C.T."/>
            <person name="Hug L.A."/>
            <person name="Sharon I."/>
            <person name="Castelle C.J."/>
            <person name="Probst A.J."/>
            <person name="Thomas B.C."/>
            <person name="Singh A."/>
            <person name="Wilkins M.J."/>
            <person name="Karaoz U."/>
            <person name="Brodie E.L."/>
            <person name="Williams K.H."/>
            <person name="Hubbard S.S."/>
            <person name="Banfield J.F."/>
        </authorList>
    </citation>
    <scope>NUCLEOTIDE SEQUENCE [LARGE SCALE GENOMIC DNA]</scope>
</reference>
<protein>
    <submittedName>
        <fullName evidence="1">Uncharacterized protein</fullName>
    </submittedName>
</protein>
<proteinExistence type="predicted"/>
<dbReference type="EMBL" id="MHBW01000020">
    <property type="protein sequence ID" value="OGY08774.1"/>
    <property type="molecule type" value="Genomic_DNA"/>
</dbReference>
<sequence length="63" mass="7221">MDKLTSLEVFTFTLKRSPWVTNKTIPDIQVFYHFPKTHVRVDLVLRFGAWLSFASGPPAGISR</sequence>
<evidence type="ECO:0000313" key="2">
    <source>
        <dbReference type="Proteomes" id="UP000177967"/>
    </source>
</evidence>
<comment type="caution">
    <text evidence="1">The sequence shown here is derived from an EMBL/GenBank/DDBJ whole genome shotgun (WGS) entry which is preliminary data.</text>
</comment>
<dbReference type="Proteomes" id="UP000177967">
    <property type="component" value="Unassembled WGS sequence"/>
</dbReference>